<keyword evidence="1" id="KW-0732">Signal</keyword>
<reference evidence="2 3" key="1">
    <citation type="submission" date="2018-03" db="EMBL/GenBank/DDBJ databases">
        <title>Genomic Encyclopedia of Archaeal and Bacterial Type Strains, Phase II (KMG-II): from individual species to whole genera.</title>
        <authorList>
            <person name="Goeker M."/>
        </authorList>
    </citation>
    <scope>NUCLEOTIDE SEQUENCE [LARGE SCALE GENOMIC DNA]</scope>
    <source>
        <strain evidence="2 3">DSM 100346</strain>
    </source>
</reference>
<comment type="caution">
    <text evidence="2">The sequence shown here is derived from an EMBL/GenBank/DDBJ whole genome shotgun (WGS) entry which is preliminary data.</text>
</comment>
<dbReference type="AlphaFoldDB" id="A0A316AQD4"/>
<name>A0A316AQD4_9BACT</name>
<evidence type="ECO:0000313" key="3">
    <source>
        <dbReference type="Proteomes" id="UP000245880"/>
    </source>
</evidence>
<feature type="chain" id="PRO_5016380728" description="Outer membrane efflux protein" evidence="1">
    <location>
        <begin position="25"/>
        <end position="62"/>
    </location>
</feature>
<evidence type="ECO:0000313" key="2">
    <source>
        <dbReference type="EMBL" id="PWJ59671.1"/>
    </source>
</evidence>
<keyword evidence="3" id="KW-1185">Reference proteome</keyword>
<sequence length="62" mass="6994">MKGTSIVLKIAVLLCLVCAANVYAQSFEEENTKVMERMDTESFKEKVLLNKAIALDYQLEPL</sequence>
<accession>A0A316AQD4</accession>
<gene>
    <name evidence="2" type="ORF">CLV98_102505</name>
</gene>
<dbReference type="Proteomes" id="UP000245880">
    <property type="component" value="Unassembled WGS sequence"/>
</dbReference>
<dbReference type="RefSeq" id="WP_109673517.1">
    <property type="nucleotide sequence ID" value="NZ_QGDT01000002.1"/>
</dbReference>
<evidence type="ECO:0000256" key="1">
    <source>
        <dbReference type="SAM" id="SignalP"/>
    </source>
</evidence>
<organism evidence="2 3">
    <name type="scientific">Dyadobacter jejuensis</name>
    <dbReference type="NCBI Taxonomy" id="1082580"/>
    <lineage>
        <taxon>Bacteria</taxon>
        <taxon>Pseudomonadati</taxon>
        <taxon>Bacteroidota</taxon>
        <taxon>Cytophagia</taxon>
        <taxon>Cytophagales</taxon>
        <taxon>Spirosomataceae</taxon>
        <taxon>Dyadobacter</taxon>
    </lineage>
</organism>
<proteinExistence type="predicted"/>
<evidence type="ECO:0008006" key="4">
    <source>
        <dbReference type="Google" id="ProtNLM"/>
    </source>
</evidence>
<dbReference type="EMBL" id="QGDT01000002">
    <property type="protein sequence ID" value="PWJ59671.1"/>
    <property type="molecule type" value="Genomic_DNA"/>
</dbReference>
<feature type="signal peptide" evidence="1">
    <location>
        <begin position="1"/>
        <end position="24"/>
    </location>
</feature>
<protein>
    <recommendedName>
        <fullName evidence="4">Outer membrane efflux protein</fullName>
    </recommendedName>
</protein>